<comment type="similarity">
    <text evidence="2">Belongs to the pectinesterase family.</text>
</comment>
<proteinExistence type="inferred from homology"/>
<evidence type="ECO:0000259" key="8">
    <source>
        <dbReference type="Pfam" id="PF01095"/>
    </source>
</evidence>
<evidence type="ECO:0000256" key="4">
    <source>
        <dbReference type="ARBA" id="ARBA00022801"/>
    </source>
</evidence>
<dbReference type="EMBL" id="PNBA02000008">
    <property type="protein sequence ID" value="KAG6416002.1"/>
    <property type="molecule type" value="Genomic_DNA"/>
</dbReference>
<dbReference type="PANTHER" id="PTHR31321:SF87">
    <property type="entry name" value="PECTINESTERASE 63-RELATED"/>
    <property type="match status" value="1"/>
</dbReference>
<dbReference type="GO" id="GO:0042545">
    <property type="term" value="P:cell wall modification"/>
    <property type="evidence" value="ECO:0007669"/>
    <property type="project" value="InterPro"/>
</dbReference>
<keyword evidence="5" id="KW-0063">Aspartyl esterase</keyword>
<evidence type="ECO:0000313" key="9">
    <source>
        <dbReference type="EMBL" id="KAG6416002.1"/>
    </source>
</evidence>
<evidence type="ECO:0000256" key="3">
    <source>
        <dbReference type="ARBA" id="ARBA00013229"/>
    </source>
</evidence>
<evidence type="ECO:0000256" key="7">
    <source>
        <dbReference type="SAM" id="SignalP"/>
    </source>
</evidence>
<dbReference type="Gene3D" id="2.160.20.10">
    <property type="entry name" value="Single-stranded right-handed beta-helix, Pectin lyase-like"/>
    <property type="match status" value="1"/>
</dbReference>
<evidence type="ECO:0000313" key="10">
    <source>
        <dbReference type="Proteomes" id="UP000298416"/>
    </source>
</evidence>
<feature type="chain" id="PRO_5036503111" description="pectinesterase" evidence="7">
    <location>
        <begin position="23"/>
        <end position="116"/>
    </location>
</feature>
<dbReference type="PANTHER" id="PTHR31321">
    <property type="entry name" value="ACYL-COA THIOESTER HYDROLASE YBHC-RELATED"/>
    <property type="match status" value="1"/>
</dbReference>
<comment type="catalytic activity">
    <reaction evidence="6">
        <text>[(1-&gt;4)-alpha-D-galacturonosyl methyl ester](n) + n H2O = [(1-&gt;4)-alpha-D-galacturonosyl](n) + n methanol + n H(+)</text>
        <dbReference type="Rhea" id="RHEA:22380"/>
        <dbReference type="Rhea" id="RHEA-COMP:14570"/>
        <dbReference type="Rhea" id="RHEA-COMP:14573"/>
        <dbReference type="ChEBI" id="CHEBI:15377"/>
        <dbReference type="ChEBI" id="CHEBI:15378"/>
        <dbReference type="ChEBI" id="CHEBI:17790"/>
        <dbReference type="ChEBI" id="CHEBI:140522"/>
        <dbReference type="ChEBI" id="CHEBI:140523"/>
        <dbReference type="EC" id="3.1.1.11"/>
    </reaction>
</comment>
<dbReference type="InterPro" id="IPR012334">
    <property type="entry name" value="Pectin_lyas_fold"/>
</dbReference>
<evidence type="ECO:0000256" key="1">
    <source>
        <dbReference type="ARBA" id="ARBA00005184"/>
    </source>
</evidence>
<reference evidence="9" key="1">
    <citation type="submission" date="2018-01" db="EMBL/GenBank/DDBJ databases">
        <authorList>
            <person name="Mao J.F."/>
        </authorList>
    </citation>
    <scope>NUCLEOTIDE SEQUENCE</scope>
    <source>
        <strain evidence="9">Huo1</strain>
        <tissue evidence="9">Leaf</tissue>
    </source>
</reference>
<sequence length="116" mass="12995">MAYTITLIKTLFFILKFLLIEGKFMIPAEKSQLERWFETTRDDVSAASSYPTVINVRVDGSGDFKTVTDAINSIPSGNNERVVVSIGLGNYTEKITIGRDKPFITLWARQHAGFGF</sequence>
<dbReference type="Pfam" id="PF01095">
    <property type="entry name" value="Pectinesterase"/>
    <property type="match status" value="1"/>
</dbReference>
<reference evidence="9" key="2">
    <citation type="submission" date="2020-08" db="EMBL/GenBank/DDBJ databases">
        <title>Plant Genome Project.</title>
        <authorList>
            <person name="Zhang R.-G."/>
        </authorList>
    </citation>
    <scope>NUCLEOTIDE SEQUENCE</scope>
    <source>
        <strain evidence="9">Huo1</strain>
        <tissue evidence="9">Leaf</tissue>
    </source>
</reference>
<protein>
    <recommendedName>
        <fullName evidence="3">pectinesterase</fullName>
        <ecNumber evidence="3">3.1.1.11</ecNumber>
    </recommendedName>
</protein>
<dbReference type="InterPro" id="IPR000070">
    <property type="entry name" value="Pectinesterase_cat"/>
</dbReference>
<dbReference type="GO" id="GO:0030599">
    <property type="term" value="F:pectinesterase activity"/>
    <property type="evidence" value="ECO:0007669"/>
    <property type="project" value="UniProtKB-EC"/>
</dbReference>
<keyword evidence="7" id="KW-0732">Signal</keyword>
<gene>
    <name evidence="9" type="ORF">SASPL_123423</name>
</gene>
<keyword evidence="4" id="KW-0378">Hydrolase</keyword>
<evidence type="ECO:0000256" key="2">
    <source>
        <dbReference type="ARBA" id="ARBA00008891"/>
    </source>
</evidence>
<dbReference type="EC" id="3.1.1.11" evidence="3"/>
<comment type="caution">
    <text evidence="9">The sequence shown here is derived from an EMBL/GenBank/DDBJ whole genome shotgun (WGS) entry which is preliminary data.</text>
</comment>
<organism evidence="9">
    <name type="scientific">Salvia splendens</name>
    <name type="common">Scarlet sage</name>
    <dbReference type="NCBI Taxonomy" id="180675"/>
    <lineage>
        <taxon>Eukaryota</taxon>
        <taxon>Viridiplantae</taxon>
        <taxon>Streptophyta</taxon>
        <taxon>Embryophyta</taxon>
        <taxon>Tracheophyta</taxon>
        <taxon>Spermatophyta</taxon>
        <taxon>Magnoliopsida</taxon>
        <taxon>eudicotyledons</taxon>
        <taxon>Gunneridae</taxon>
        <taxon>Pentapetalae</taxon>
        <taxon>asterids</taxon>
        <taxon>lamiids</taxon>
        <taxon>Lamiales</taxon>
        <taxon>Lamiaceae</taxon>
        <taxon>Nepetoideae</taxon>
        <taxon>Mentheae</taxon>
        <taxon>Salviinae</taxon>
        <taxon>Salvia</taxon>
        <taxon>Salvia subgen. Calosphace</taxon>
        <taxon>core Calosphace</taxon>
    </lineage>
</organism>
<evidence type="ECO:0000256" key="6">
    <source>
        <dbReference type="ARBA" id="ARBA00047928"/>
    </source>
</evidence>
<keyword evidence="10" id="KW-1185">Reference proteome</keyword>
<dbReference type="Proteomes" id="UP000298416">
    <property type="component" value="Unassembled WGS sequence"/>
</dbReference>
<dbReference type="SUPFAM" id="SSF51126">
    <property type="entry name" value="Pectin lyase-like"/>
    <property type="match status" value="1"/>
</dbReference>
<accession>A0A8X8XNI7</accession>
<feature type="domain" description="Pectinesterase catalytic" evidence="8">
    <location>
        <begin position="55"/>
        <end position="106"/>
    </location>
</feature>
<name>A0A8X8XNI7_SALSN</name>
<dbReference type="AlphaFoldDB" id="A0A8X8XNI7"/>
<feature type="signal peptide" evidence="7">
    <location>
        <begin position="1"/>
        <end position="22"/>
    </location>
</feature>
<evidence type="ECO:0000256" key="5">
    <source>
        <dbReference type="ARBA" id="ARBA00023085"/>
    </source>
</evidence>
<dbReference type="GO" id="GO:0045490">
    <property type="term" value="P:pectin catabolic process"/>
    <property type="evidence" value="ECO:0007669"/>
    <property type="project" value="TreeGrafter"/>
</dbReference>
<comment type="pathway">
    <text evidence="1">Glycan metabolism; pectin degradation; 2-dehydro-3-deoxy-D-gluconate from pectin: step 1/5.</text>
</comment>
<dbReference type="InterPro" id="IPR011050">
    <property type="entry name" value="Pectin_lyase_fold/virulence"/>
</dbReference>